<dbReference type="RefSeq" id="WP_138536621.1">
    <property type="nucleotide sequence ID" value="NZ_VANR01000006.1"/>
</dbReference>
<feature type="signal peptide" evidence="1">
    <location>
        <begin position="1"/>
        <end position="27"/>
    </location>
</feature>
<evidence type="ECO:0000313" key="3">
    <source>
        <dbReference type="Proteomes" id="UP000307140"/>
    </source>
</evidence>
<evidence type="ECO:0000256" key="1">
    <source>
        <dbReference type="SAM" id="SignalP"/>
    </source>
</evidence>
<dbReference type="EMBL" id="VANR01000006">
    <property type="protein sequence ID" value="TMM28982.1"/>
    <property type="molecule type" value="Genomic_DNA"/>
</dbReference>
<feature type="chain" id="PRO_5024392908" evidence="1">
    <location>
        <begin position="28"/>
        <end position="243"/>
    </location>
</feature>
<gene>
    <name evidence="2" type="ORF">FDT66_11380</name>
</gene>
<comment type="caution">
    <text evidence="2">The sequence shown here is derived from an EMBL/GenBank/DDBJ whole genome shotgun (WGS) entry which is preliminary data.</text>
</comment>
<sequence length="243" mass="27307">MKNKFTKPLFVSIVLIFSLLLSQSCQTENDEIINLQPESKKVSLSEKVDSETREKLNINEIKTLNKNNPISLGLINEIRKNDIEIDKLDTDNINYISFLNTDVNIISIGTDNPNNKIIAYEFNGKYSLLRSSKVENLYNIQSLDKNDFIKVIENKNPSLEFVTNNSVNSFSNYVYSEQLSAHKNSSYAHRTEDTCCRNYNYTGCVNCTVGGNGLVWILLSAIAPEINVAIMVSCIGAGPDAWC</sequence>
<accession>A0A5S3N2D6</accession>
<keyword evidence="3" id="KW-1185">Reference proteome</keyword>
<name>A0A5S3N2D6_9FLAO</name>
<protein>
    <submittedName>
        <fullName evidence="2">Uncharacterized protein</fullName>
    </submittedName>
</protein>
<dbReference type="Proteomes" id="UP000307140">
    <property type="component" value="Unassembled WGS sequence"/>
</dbReference>
<dbReference type="AlphaFoldDB" id="A0A5S3N2D6"/>
<reference evidence="2 3" key="1">
    <citation type="submission" date="2019-05" db="EMBL/GenBank/DDBJ databases">
        <title>Polaribacter aestuariivivens sp. nov., isolated from a tidal flat.</title>
        <authorList>
            <person name="Yoon J.-H."/>
        </authorList>
    </citation>
    <scope>NUCLEOTIDE SEQUENCE [LARGE SCALE GENOMIC DNA]</scope>
    <source>
        <strain evidence="2 3">DBTF-3</strain>
    </source>
</reference>
<keyword evidence="1" id="KW-0732">Signal</keyword>
<organism evidence="2 3">
    <name type="scientific">Polaribacter aestuariivivens</name>
    <dbReference type="NCBI Taxonomy" id="2304626"/>
    <lineage>
        <taxon>Bacteria</taxon>
        <taxon>Pseudomonadati</taxon>
        <taxon>Bacteroidota</taxon>
        <taxon>Flavobacteriia</taxon>
        <taxon>Flavobacteriales</taxon>
        <taxon>Flavobacteriaceae</taxon>
    </lineage>
</organism>
<proteinExistence type="predicted"/>
<dbReference type="PROSITE" id="PS51257">
    <property type="entry name" value="PROKAR_LIPOPROTEIN"/>
    <property type="match status" value="1"/>
</dbReference>
<evidence type="ECO:0000313" key="2">
    <source>
        <dbReference type="EMBL" id="TMM28982.1"/>
    </source>
</evidence>